<gene>
    <name evidence="2" type="ORF">FB557_2509</name>
</gene>
<keyword evidence="1" id="KW-0732">Signal</keyword>
<evidence type="ECO:0000313" key="2">
    <source>
        <dbReference type="EMBL" id="TWD13867.1"/>
    </source>
</evidence>
<reference evidence="2 3" key="1">
    <citation type="submission" date="2019-06" db="EMBL/GenBank/DDBJ databases">
        <title>Sequencing the genomes of 1000 actinobacteria strains.</title>
        <authorList>
            <person name="Klenk H.-P."/>
        </authorList>
    </citation>
    <scope>NUCLEOTIDE SEQUENCE [LARGE SCALE GENOMIC DNA]</scope>
    <source>
        <strain evidence="2 3">DSM 18935</strain>
    </source>
</reference>
<name>A0A560W8B2_9MICO</name>
<sequence length="331" mass="33866">MMRRTTLATTGAALALTLGGCSSIAGVQDAPTEDTSGASISQAAGSVVTERVIGEAAAASQATGKDADKRRQQVLGGPALKVSSARASVKQSDDKGTALETPAETTVLAVSKGTGWPRSILATSRVDEVQQLHVLVADGPKEAYHLFATVPMASGASIPAFADPAEGVAVTPPEGIGEDDLGAARDWAKAVAYPAPKKAPESVATDDTFSTALQTNAAKQAKELDELAKYTVEHSVGMGGSKDDPADAIRFELADGGHLTIAALTRTDKVTATDKAKELTLPGPLAELADDETITEDITVKHLEVVALVEPKDGKASVVGALEQLSDVSSS</sequence>
<dbReference type="Proteomes" id="UP000315628">
    <property type="component" value="Unassembled WGS sequence"/>
</dbReference>
<protein>
    <recommendedName>
        <fullName evidence="4">Lipoprotein</fullName>
    </recommendedName>
</protein>
<keyword evidence="3" id="KW-1185">Reference proteome</keyword>
<comment type="caution">
    <text evidence="2">The sequence shown here is derived from an EMBL/GenBank/DDBJ whole genome shotgun (WGS) entry which is preliminary data.</text>
</comment>
<evidence type="ECO:0000256" key="1">
    <source>
        <dbReference type="SAM" id="SignalP"/>
    </source>
</evidence>
<organism evidence="2 3">
    <name type="scientific">Marihabitans asiaticum</name>
    <dbReference type="NCBI Taxonomy" id="415218"/>
    <lineage>
        <taxon>Bacteria</taxon>
        <taxon>Bacillati</taxon>
        <taxon>Actinomycetota</taxon>
        <taxon>Actinomycetes</taxon>
        <taxon>Micrococcales</taxon>
        <taxon>Intrasporangiaceae</taxon>
        <taxon>Marihabitans</taxon>
    </lineage>
</organism>
<feature type="signal peptide" evidence="1">
    <location>
        <begin position="1"/>
        <end position="27"/>
    </location>
</feature>
<feature type="chain" id="PRO_5038743135" description="Lipoprotein" evidence="1">
    <location>
        <begin position="28"/>
        <end position="331"/>
    </location>
</feature>
<accession>A0A560W8B2</accession>
<proteinExistence type="predicted"/>
<dbReference type="AlphaFoldDB" id="A0A560W8B2"/>
<evidence type="ECO:0008006" key="4">
    <source>
        <dbReference type="Google" id="ProtNLM"/>
    </source>
</evidence>
<dbReference type="PROSITE" id="PS51257">
    <property type="entry name" value="PROKAR_LIPOPROTEIN"/>
    <property type="match status" value="1"/>
</dbReference>
<evidence type="ECO:0000313" key="3">
    <source>
        <dbReference type="Proteomes" id="UP000315628"/>
    </source>
</evidence>
<dbReference type="EMBL" id="VIUW01000004">
    <property type="protein sequence ID" value="TWD13867.1"/>
    <property type="molecule type" value="Genomic_DNA"/>
</dbReference>
<dbReference type="RefSeq" id="WP_344707027.1">
    <property type="nucleotide sequence ID" value="NZ_BAAAYT010000002.1"/>
</dbReference>